<organism evidence="1 2">
    <name type="scientific">Perkinsus chesapeaki</name>
    <name type="common">Clam parasite</name>
    <name type="synonym">Perkinsus andrewsi</name>
    <dbReference type="NCBI Taxonomy" id="330153"/>
    <lineage>
        <taxon>Eukaryota</taxon>
        <taxon>Sar</taxon>
        <taxon>Alveolata</taxon>
        <taxon>Perkinsozoa</taxon>
        <taxon>Perkinsea</taxon>
        <taxon>Perkinsida</taxon>
        <taxon>Perkinsidae</taxon>
        <taxon>Perkinsus</taxon>
    </lineage>
</organism>
<name>A0A7J6L179_PERCH</name>
<evidence type="ECO:0000313" key="1">
    <source>
        <dbReference type="EMBL" id="KAF4652609.1"/>
    </source>
</evidence>
<gene>
    <name evidence="1" type="ORF">FOL47_010997</name>
</gene>
<reference evidence="1 2" key="1">
    <citation type="submission" date="2020-04" db="EMBL/GenBank/DDBJ databases">
        <title>Perkinsus chesapeaki whole genome sequence.</title>
        <authorList>
            <person name="Bogema D.R."/>
        </authorList>
    </citation>
    <scope>NUCLEOTIDE SEQUENCE [LARGE SCALE GENOMIC DNA]</scope>
    <source>
        <strain evidence="1">ATCC PRA-425</strain>
    </source>
</reference>
<evidence type="ECO:0000313" key="2">
    <source>
        <dbReference type="Proteomes" id="UP000591131"/>
    </source>
</evidence>
<keyword evidence="2" id="KW-1185">Reference proteome</keyword>
<dbReference type="Proteomes" id="UP000591131">
    <property type="component" value="Unassembled WGS sequence"/>
</dbReference>
<protein>
    <submittedName>
        <fullName evidence="1">Uncharacterized protein</fullName>
    </submittedName>
</protein>
<dbReference type="EMBL" id="JAAPAO010000904">
    <property type="protein sequence ID" value="KAF4652609.1"/>
    <property type="molecule type" value="Genomic_DNA"/>
</dbReference>
<comment type="caution">
    <text evidence="1">The sequence shown here is derived from an EMBL/GenBank/DDBJ whole genome shotgun (WGS) entry which is preliminary data.</text>
</comment>
<accession>A0A7J6L179</accession>
<proteinExistence type="predicted"/>
<dbReference type="AlphaFoldDB" id="A0A7J6L179"/>
<sequence length="198" mass="22578">MLPYVPYPAFEQGFVPKTHYMRLQERLWDKALPILELVLVDEPSPPPDAWDVIVHSTLLQVARHEIAINPSQLSPTEIQLLYEICDYAREQIMNSSALPDFTLPVRSVRPCRFTSKYVGHDRHHKQEKITKPSARKGQGTSLESELKYLRQLLDEALISVNCDPGSRGYAEPPDLLHLAKENLCMRVQPAYLSMNTSA</sequence>